<comment type="caution">
    <text evidence="2">The sequence shown here is derived from an EMBL/GenBank/DDBJ whole genome shotgun (WGS) entry which is preliminary data.</text>
</comment>
<dbReference type="EMBL" id="PXYW01000030">
    <property type="protein sequence ID" value="PSR32869.1"/>
    <property type="molecule type" value="Genomic_DNA"/>
</dbReference>
<keyword evidence="2" id="KW-0575">Peroxidase</keyword>
<dbReference type="InterPro" id="IPR003779">
    <property type="entry name" value="CMD-like"/>
</dbReference>
<organism evidence="2 3">
    <name type="scientific">Sulfobacillus benefaciens</name>
    <dbReference type="NCBI Taxonomy" id="453960"/>
    <lineage>
        <taxon>Bacteria</taxon>
        <taxon>Bacillati</taxon>
        <taxon>Bacillota</taxon>
        <taxon>Clostridia</taxon>
        <taxon>Eubacteriales</taxon>
        <taxon>Clostridiales Family XVII. Incertae Sedis</taxon>
        <taxon>Sulfobacillus</taxon>
    </lineage>
</organism>
<dbReference type="NCBIfam" id="TIGR00778">
    <property type="entry name" value="ahpD_dom"/>
    <property type="match status" value="1"/>
</dbReference>
<dbReference type="InterPro" id="IPR004675">
    <property type="entry name" value="AhpD_core"/>
</dbReference>
<dbReference type="AlphaFoldDB" id="A0A2T2XEE4"/>
<dbReference type="InterPro" id="IPR029032">
    <property type="entry name" value="AhpD-like"/>
</dbReference>
<dbReference type="PROSITE" id="PS51257">
    <property type="entry name" value="PROKAR_LIPOPROTEIN"/>
    <property type="match status" value="1"/>
</dbReference>
<dbReference type="GO" id="GO:0051920">
    <property type="term" value="F:peroxiredoxin activity"/>
    <property type="evidence" value="ECO:0007669"/>
    <property type="project" value="InterPro"/>
</dbReference>
<dbReference type="Gene3D" id="1.20.1290.10">
    <property type="entry name" value="AhpD-like"/>
    <property type="match status" value="1"/>
</dbReference>
<gene>
    <name evidence="2" type="ORF">C7B46_12345</name>
</gene>
<accession>A0A2T2XEE4</accession>
<keyword evidence="2" id="KW-0560">Oxidoreductase</keyword>
<dbReference type="PANTHER" id="PTHR33930:SF2">
    <property type="entry name" value="BLR3452 PROTEIN"/>
    <property type="match status" value="1"/>
</dbReference>
<evidence type="ECO:0000313" key="3">
    <source>
        <dbReference type="Proteomes" id="UP000242972"/>
    </source>
</evidence>
<reference evidence="2 3" key="1">
    <citation type="journal article" date="2014" name="BMC Genomics">
        <title>Comparison of environmental and isolate Sulfobacillus genomes reveals diverse carbon, sulfur, nitrogen, and hydrogen metabolisms.</title>
        <authorList>
            <person name="Justice N.B."/>
            <person name="Norman A."/>
            <person name="Brown C.T."/>
            <person name="Singh A."/>
            <person name="Thomas B.C."/>
            <person name="Banfield J.F."/>
        </authorList>
    </citation>
    <scope>NUCLEOTIDE SEQUENCE [LARGE SCALE GENOMIC DNA]</scope>
    <source>
        <strain evidence="2">AMDSBA4</strain>
    </source>
</reference>
<proteinExistence type="predicted"/>
<dbReference type="Pfam" id="PF02627">
    <property type="entry name" value="CMD"/>
    <property type="match status" value="1"/>
</dbReference>
<evidence type="ECO:0000259" key="1">
    <source>
        <dbReference type="Pfam" id="PF02627"/>
    </source>
</evidence>
<dbReference type="SUPFAM" id="SSF69118">
    <property type="entry name" value="AhpD-like"/>
    <property type="match status" value="1"/>
</dbReference>
<protein>
    <submittedName>
        <fullName evidence="2">Alkylhydroperoxidase AhpD family core domain protein</fullName>
    </submittedName>
</protein>
<sequence length="86" mass="8827">MDPKMKELVAVAASVASGCTSCLETHMRLARQAGADSRDIQTVVNIARAVRLQGIATIDDLAGKWAQGEPIAVIAGGESCGPGCNC</sequence>
<feature type="domain" description="Carboxymuconolactone decarboxylase-like" evidence="1">
    <location>
        <begin position="2"/>
        <end position="50"/>
    </location>
</feature>
<dbReference type="PANTHER" id="PTHR33930">
    <property type="entry name" value="ALKYL HYDROPEROXIDE REDUCTASE AHPD"/>
    <property type="match status" value="1"/>
</dbReference>
<name>A0A2T2XEE4_9FIRM</name>
<dbReference type="Proteomes" id="UP000242972">
    <property type="component" value="Unassembled WGS sequence"/>
</dbReference>
<evidence type="ECO:0000313" key="2">
    <source>
        <dbReference type="EMBL" id="PSR32869.1"/>
    </source>
</evidence>